<comment type="caution">
    <text evidence="7">The sequence shown here is derived from an EMBL/GenBank/DDBJ whole genome shotgun (WGS) entry which is preliminary data.</text>
</comment>
<keyword evidence="5 6" id="KW-0520">NAD</keyword>
<keyword evidence="5" id="KW-1003">Cell membrane</keyword>
<keyword evidence="5" id="KW-0830">Ubiquinone</keyword>
<evidence type="ECO:0000256" key="2">
    <source>
        <dbReference type="ARBA" id="ARBA00022692"/>
    </source>
</evidence>
<evidence type="ECO:0000256" key="5">
    <source>
        <dbReference type="HAMAP-Rule" id="MF_01350"/>
    </source>
</evidence>
<evidence type="ECO:0000256" key="3">
    <source>
        <dbReference type="ARBA" id="ARBA00022989"/>
    </source>
</evidence>
<keyword evidence="3 5" id="KW-1133">Transmembrane helix</keyword>
<evidence type="ECO:0000313" key="7">
    <source>
        <dbReference type="EMBL" id="HFI91238.1"/>
    </source>
</evidence>
<feature type="transmembrane region" description="Helical" evidence="5">
    <location>
        <begin position="263"/>
        <end position="283"/>
    </location>
</feature>
<dbReference type="PANTHER" id="PTHR11432">
    <property type="entry name" value="NADH DEHYDROGENASE SUBUNIT 1"/>
    <property type="match status" value="1"/>
</dbReference>
<reference evidence="7" key="1">
    <citation type="journal article" date="2020" name="mSystems">
        <title>Genome- and Community-Level Interaction Insights into Carbon Utilization and Element Cycling Functions of Hydrothermarchaeota in Hydrothermal Sediment.</title>
        <authorList>
            <person name="Zhou Z."/>
            <person name="Liu Y."/>
            <person name="Xu W."/>
            <person name="Pan J."/>
            <person name="Luo Z.H."/>
            <person name="Li M."/>
        </authorList>
    </citation>
    <scope>NUCLEOTIDE SEQUENCE [LARGE SCALE GENOMIC DNA]</scope>
    <source>
        <strain evidence="7">SpSt-479</strain>
    </source>
</reference>
<dbReference type="GO" id="GO:0016655">
    <property type="term" value="F:oxidoreductase activity, acting on NAD(P)H, quinone or similar compound as acceptor"/>
    <property type="evidence" value="ECO:0007669"/>
    <property type="project" value="UniProtKB-UniRule"/>
</dbReference>
<dbReference type="GO" id="GO:0003954">
    <property type="term" value="F:NADH dehydrogenase activity"/>
    <property type="evidence" value="ECO:0007669"/>
    <property type="project" value="TreeGrafter"/>
</dbReference>
<keyword evidence="2 5" id="KW-0812">Transmembrane</keyword>
<keyword evidence="5" id="KW-0874">Quinone</keyword>
<feature type="transmembrane region" description="Helical" evidence="5">
    <location>
        <begin position="203"/>
        <end position="222"/>
    </location>
</feature>
<proteinExistence type="inferred from homology"/>
<dbReference type="PANTHER" id="PTHR11432:SF3">
    <property type="entry name" value="NADH-UBIQUINONE OXIDOREDUCTASE CHAIN 1"/>
    <property type="match status" value="1"/>
</dbReference>
<comment type="catalytic activity">
    <reaction evidence="5">
        <text>a quinone + NADH + 5 H(+)(in) = a quinol + NAD(+) + 4 H(+)(out)</text>
        <dbReference type="Rhea" id="RHEA:57888"/>
        <dbReference type="ChEBI" id="CHEBI:15378"/>
        <dbReference type="ChEBI" id="CHEBI:24646"/>
        <dbReference type="ChEBI" id="CHEBI:57540"/>
        <dbReference type="ChEBI" id="CHEBI:57945"/>
        <dbReference type="ChEBI" id="CHEBI:132124"/>
    </reaction>
</comment>
<comment type="function">
    <text evidence="5">NDH-1 shuttles electrons from NADH, via FMN and iron-sulfur (Fe-S) centers, to quinones in the respiratory chain. The immediate electron acceptor for the enzyme in this species is believed to be ubiquinone. Couples the redox reaction to proton translocation (for every two electrons transferred, four hydrogen ions are translocated across the cytoplasmic membrane), and thus conserves the redox energy in a proton gradient. This subunit may bind ubiquinone.</text>
</comment>
<accession>A0A7V2ZJZ3</accession>
<keyword evidence="4 5" id="KW-0472">Membrane</keyword>
<comment type="similarity">
    <text evidence="5 6">Belongs to the complex I subunit 1 family.</text>
</comment>
<dbReference type="PROSITE" id="PS00667">
    <property type="entry name" value="COMPLEX1_ND1_1"/>
    <property type="match status" value="1"/>
</dbReference>
<comment type="subunit">
    <text evidence="5">NDH-1 is composed of 14 different subunits. Subunits NuoA, H, J, K, L, M, N constitute the membrane sector of the complex.</text>
</comment>
<dbReference type="InterPro" id="IPR001694">
    <property type="entry name" value="NADH_UbQ_OxRdtase_su1/FPO"/>
</dbReference>
<dbReference type="Pfam" id="PF00146">
    <property type="entry name" value="NADHdh"/>
    <property type="match status" value="1"/>
</dbReference>
<keyword evidence="7" id="KW-0560">Oxidoreductase</keyword>
<comment type="subcellular location">
    <subcellularLocation>
        <location evidence="5 6">Cell membrane</location>
        <topology evidence="5 6">Multi-pass membrane protein</topology>
    </subcellularLocation>
    <subcellularLocation>
        <location evidence="1">Membrane</location>
        <topology evidence="1">Multi-pass membrane protein</topology>
    </subcellularLocation>
</comment>
<keyword evidence="5" id="KW-1278">Translocase</keyword>
<dbReference type="EMBL" id="DSUJ01000008">
    <property type="protein sequence ID" value="HFI91238.1"/>
    <property type="molecule type" value="Genomic_DNA"/>
</dbReference>
<feature type="transmembrane region" description="Helical" evidence="5">
    <location>
        <begin position="14"/>
        <end position="39"/>
    </location>
</feature>
<feature type="transmembrane region" description="Helical" evidence="5">
    <location>
        <begin position="303"/>
        <end position="324"/>
    </location>
</feature>
<gene>
    <name evidence="5 7" type="primary">nuoH</name>
    <name evidence="7" type="ORF">ENS31_06850</name>
</gene>
<feature type="transmembrane region" description="Helical" evidence="5">
    <location>
        <begin position="119"/>
        <end position="141"/>
    </location>
</feature>
<feature type="transmembrane region" description="Helical" evidence="5">
    <location>
        <begin position="85"/>
        <end position="107"/>
    </location>
</feature>
<dbReference type="EC" id="7.1.1.-" evidence="5"/>
<feature type="transmembrane region" description="Helical" evidence="5">
    <location>
        <begin position="162"/>
        <end position="183"/>
    </location>
</feature>
<dbReference type="AlphaFoldDB" id="A0A7V2ZJZ3"/>
<dbReference type="RefSeq" id="WP_304148045.1">
    <property type="nucleotide sequence ID" value="NZ_JAOAIE010000127.1"/>
</dbReference>
<sequence length="357" mass="40026">MIYEFFNNLFGNEIIAGFLTASLPLLIFILPFALIAVLLERKVAGHMQDRLGPMRVGYHGILQTIADIIKLLQKEDIIARENDKLLFNIAPVLVFTGSYAAFAAIPFTSAYIGANIDLGIFYIIAVTGLVVAGILMAGWASNNKYSLLGAMRSAAQIVSYEIPTILVVLTLVMFTGTTNLMTLSEGQTAYFWNWNIFGGPELSLAKFLLIPFMIIGFFIIYISTLAEVNRTPFDIPEAESELVSGYHTEYSGMKFAMFFLAEYANMFAVSAIVSALFFGGYHSPFGYLGNTLGIQWLIPVEQFFWFTFKGVFFVFVQMWLRWTLPRLRVDQLMTASWKYLIPIAFVNLLIVGIITLI</sequence>
<evidence type="ECO:0000256" key="4">
    <source>
        <dbReference type="ARBA" id="ARBA00023136"/>
    </source>
</evidence>
<dbReference type="GO" id="GO:0009060">
    <property type="term" value="P:aerobic respiration"/>
    <property type="evidence" value="ECO:0007669"/>
    <property type="project" value="TreeGrafter"/>
</dbReference>
<dbReference type="InterPro" id="IPR018086">
    <property type="entry name" value="NADH_UbQ_OxRdtase_su1_CS"/>
</dbReference>
<name>A0A7V2ZJZ3_9BACT</name>
<dbReference type="NCBIfam" id="NF004741">
    <property type="entry name" value="PRK06076.1-2"/>
    <property type="match status" value="1"/>
</dbReference>
<dbReference type="GO" id="GO:0005886">
    <property type="term" value="C:plasma membrane"/>
    <property type="evidence" value="ECO:0007669"/>
    <property type="project" value="UniProtKB-SubCell"/>
</dbReference>
<dbReference type="PROSITE" id="PS00668">
    <property type="entry name" value="COMPLEX1_ND1_2"/>
    <property type="match status" value="1"/>
</dbReference>
<dbReference type="GO" id="GO:0048038">
    <property type="term" value="F:quinone binding"/>
    <property type="evidence" value="ECO:0007669"/>
    <property type="project" value="UniProtKB-KW"/>
</dbReference>
<feature type="transmembrane region" description="Helical" evidence="5">
    <location>
        <begin position="336"/>
        <end position="356"/>
    </location>
</feature>
<evidence type="ECO:0000256" key="1">
    <source>
        <dbReference type="ARBA" id="ARBA00004141"/>
    </source>
</evidence>
<organism evidence="7">
    <name type="scientific">Ignavibacterium album</name>
    <dbReference type="NCBI Taxonomy" id="591197"/>
    <lineage>
        <taxon>Bacteria</taxon>
        <taxon>Pseudomonadati</taxon>
        <taxon>Ignavibacteriota</taxon>
        <taxon>Ignavibacteria</taxon>
        <taxon>Ignavibacteriales</taxon>
        <taxon>Ignavibacteriaceae</taxon>
        <taxon>Ignavibacterium</taxon>
    </lineage>
</organism>
<evidence type="ECO:0000256" key="6">
    <source>
        <dbReference type="RuleBase" id="RU000471"/>
    </source>
</evidence>
<protein>
    <recommendedName>
        <fullName evidence="5">NADH-quinone oxidoreductase subunit H</fullName>
        <ecNumber evidence="5">7.1.1.-</ecNumber>
    </recommendedName>
    <alternativeName>
        <fullName evidence="5">NADH dehydrogenase I subunit H</fullName>
    </alternativeName>
    <alternativeName>
        <fullName evidence="5">NDH-1 subunit H</fullName>
    </alternativeName>
</protein>
<dbReference type="HAMAP" id="MF_01350">
    <property type="entry name" value="NDH1_NuoH"/>
    <property type="match status" value="1"/>
</dbReference>